<name>T1JL70_STRMM</name>
<sequence>MFGAGCEDLRVLSVAEEERELLDLKLKALLQSRPLPDIPDLPDDNSSINLTFDNVSRWTSKENLLCQEEDDPQLFVALYDFQAGGENQLTLKKVFGHQMRS</sequence>
<dbReference type="Proteomes" id="UP000014500">
    <property type="component" value="Unassembled WGS sequence"/>
</dbReference>
<dbReference type="AlphaFoldDB" id="T1JL70"/>
<keyword evidence="2" id="KW-1185">Reference proteome</keyword>
<protein>
    <submittedName>
        <fullName evidence="1">Uncharacterized protein</fullName>
    </submittedName>
</protein>
<dbReference type="eggNOG" id="KOG4278">
    <property type="taxonomic scope" value="Eukaryota"/>
</dbReference>
<proteinExistence type="predicted"/>
<dbReference type="EnsemblMetazoa" id="SMAR014600-RA">
    <property type="protein sequence ID" value="SMAR014600-PA"/>
    <property type="gene ID" value="SMAR014600"/>
</dbReference>
<evidence type="ECO:0000313" key="1">
    <source>
        <dbReference type="EnsemblMetazoa" id="SMAR014600-PA"/>
    </source>
</evidence>
<evidence type="ECO:0000313" key="2">
    <source>
        <dbReference type="Proteomes" id="UP000014500"/>
    </source>
</evidence>
<dbReference type="EMBL" id="JH431939">
    <property type="status" value="NOT_ANNOTATED_CDS"/>
    <property type="molecule type" value="Genomic_DNA"/>
</dbReference>
<dbReference type="HOGENOM" id="CLU_2295139_0_0_1"/>
<reference evidence="1" key="2">
    <citation type="submission" date="2015-02" db="UniProtKB">
        <authorList>
            <consortium name="EnsemblMetazoa"/>
        </authorList>
    </citation>
    <scope>IDENTIFICATION</scope>
</reference>
<accession>T1JL70</accession>
<reference evidence="2" key="1">
    <citation type="submission" date="2011-05" db="EMBL/GenBank/DDBJ databases">
        <authorList>
            <person name="Richards S.R."/>
            <person name="Qu J."/>
            <person name="Jiang H."/>
            <person name="Jhangiani S.N."/>
            <person name="Agravi P."/>
            <person name="Goodspeed R."/>
            <person name="Gross S."/>
            <person name="Mandapat C."/>
            <person name="Jackson L."/>
            <person name="Mathew T."/>
            <person name="Pu L."/>
            <person name="Thornton R."/>
            <person name="Saada N."/>
            <person name="Wilczek-Boney K.B."/>
            <person name="Lee S."/>
            <person name="Kovar C."/>
            <person name="Wu Y."/>
            <person name="Scherer S.E."/>
            <person name="Worley K.C."/>
            <person name="Muzny D.M."/>
            <person name="Gibbs R."/>
        </authorList>
    </citation>
    <scope>NUCLEOTIDE SEQUENCE</scope>
    <source>
        <strain evidence="2">Brora</strain>
    </source>
</reference>
<dbReference type="STRING" id="126957.T1JL70"/>
<organism evidence="1 2">
    <name type="scientific">Strigamia maritima</name>
    <name type="common">European centipede</name>
    <name type="synonym">Geophilus maritimus</name>
    <dbReference type="NCBI Taxonomy" id="126957"/>
    <lineage>
        <taxon>Eukaryota</taxon>
        <taxon>Metazoa</taxon>
        <taxon>Ecdysozoa</taxon>
        <taxon>Arthropoda</taxon>
        <taxon>Myriapoda</taxon>
        <taxon>Chilopoda</taxon>
        <taxon>Pleurostigmophora</taxon>
        <taxon>Geophilomorpha</taxon>
        <taxon>Linotaeniidae</taxon>
        <taxon>Strigamia</taxon>
    </lineage>
</organism>